<dbReference type="InterPro" id="IPR025979">
    <property type="entry name" value="ChrR-like_cupin_dom"/>
</dbReference>
<evidence type="ECO:0000313" key="4">
    <source>
        <dbReference type="Proteomes" id="UP000465241"/>
    </source>
</evidence>
<evidence type="ECO:0000259" key="2">
    <source>
        <dbReference type="Pfam" id="PF12973"/>
    </source>
</evidence>
<dbReference type="EMBL" id="BLKT01000003">
    <property type="protein sequence ID" value="GFG57775.1"/>
    <property type="molecule type" value="Genomic_DNA"/>
</dbReference>
<feature type="region of interest" description="Disordered" evidence="1">
    <location>
        <begin position="1"/>
        <end position="35"/>
    </location>
</feature>
<dbReference type="Proteomes" id="UP000465241">
    <property type="component" value="Unassembled WGS sequence"/>
</dbReference>
<name>A0A7I9WJ62_9MYCO</name>
<dbReference type="InterPro" id="IPR014710">
    <property type="entry name" value="RmlC-like_jellyroll"/>
</dbReference>
<protein>
    <recommendedName>
        <fullName evidence="2">ChrR-like cupin domain-containing protein</fullName>
    </recommendedName>
</protein>
<accession>A0A7I9WJ62</accession>
<dbReference type="SUPFAM" id="SSF51182">
    <property type="entry name" value="RmlC-like cupins"/>
    <property type="match status" value="1"/>
</dbReference>
<proteinExistence type="predicted"/>
<sequence length="109" mass="12217">MPKPELEFHTPSEEWSSAGTPGIWDRRLSHDPDTGDTTAFQRYEPGAASAPVVITHDFWEEVILLDGDLHDITAARTFTAGMYACRPPCMPHGPYRSETGCLMFVTTRY</sequence>
<dbReference type="AlphaFoldDB" id="A0A7I9WJ62"/>
<organism evidence="3 4">
    <name type="scientific">Mycolicibacterium murale</name>
    <dbReference type="NCBI Taxonomy" id="182220"/>
    <lineage>
        <taxon>Bacteria</taxon>
        <taxon>Bacillati</taxon>
        <taxon>Actinomycetota</taxon>
        <taxon>Actinomycetes</taxon>
        <taxon>Mycobacteriales</taxon>
        <taxon>Mycobacteriaceae</taxon>
        <taxon>Mycolicibacterium</taxon>
    </lineage>
</organism>
<keyword evidence="4" id="KW-1185">Reference proteome</keyword>
<evidence type="ECO:0000256" key="1">
    <source>
        <dbReference type="SAM" id="MobiDB-lite"/>
    </source>
</evidence>
<feature type="compositionally biased region" description="Basic and acidic residues" evidence="1">
    <location>
        <begin position="1"/>
        <end position="12"/>
    </location>
</feature>
<reference evidence="3 4" key="1">
    <citation type="journal article" date="2019" name="Emerg. Microbes Infect.">
        <title>Comprehensive subspecies identification of 175 nontuberculous mycobacteria species based on 7547 genomic profiles.</title>
        <authorList>
            <person name="Matsumoto Y."/>
            <person name="Kinjo T."/>
            <person name="Motooka D."/>
            <person name="Nabeya D."/>
            <person name="Jung N."/>
            <person name="Uechi K."/>
            <person name="Horii T."/>
            <person name="Iida T."/>
            <person name="Fujita J."/>
            <person name="Nakamura S."/>
        </authorList>
    </citation>
    <scope>NUCLEOTIDE SEQUENCE [LARGE SCALE GENOMIC DNA]</scope>
    <source>
        <strain evidence="3 4">JCM 13392</strain>
    </source>
</reference>
<dbReference type="Gene3D" id="2.60.120.10">
    <property type="entry name" value="Jelly Rolls"/>
    <property type="match status" value="1"/>
</dbReference>
<gene>
    <name evidence="3" type="ORF">MMUR_19110</name>
</gene>
<evidence type="ECO:0000313" key="3">
    <source>
        <dbReference type="EMBL" id="GFG57775.1"/>
    </source>
</evidence>
<dbReference type="Pfam" id="PF12973">
    <property type="entry name" value="Cupin_7"/>
    <property type="match status" value="1"/>
</dbReference>
<dbReference type="InterPro" id="IPR011051">
    <property type="entry name" value="RmlC_Cupin_sf"/>
</dbReference>
<feature type="domain" description="ChrR-like cupin" evidence="2">
    <location>
        <begin position="9"/>
        <end position="107"/>
    </location>
</feature>
<dbReference type="RefSeq" id="WP_193488849.1">
    <property type="nucleotide sequence ID" value="NZ_BAAAMC010000001.1"/>
</dbReference>
<feature type="compositionally biased region" description="Basic and acidic residues" evidence="1">
    <location>
        <begin position="24"/>
        <end position="33"/>
    </location>
</feature>
<comment type="caution">
    <text evidence="3">The sequence shown here is derived from an EMBL/GenBank/DDBJ whole genome shotgun (WGS) entry which is preliminary data.</text>
</comment>